<dbReference type="InterPro" id="IPR042175">
    <property type="entry name" value="Cell/Rod_MreC_2"/>
</dbReference>
<dbReference type="PROSITE" id="PS50042">
    <property type="entry name" value="CNMP_BINDING_3"/>
    <property type="match status" value="1"/>
</dbReference>
<evidence type="ECO:0000259" key="6">
    <source>
        <dbReference type="PROSITE" id="PS50042"/>
    </source>
</evidence>
<keyword evidence="5" id="KW-0472">Membrane</keyword>
<dbReference type="PANTHER" id="PTHR34138:SF1">
    <property type="entry name" value="CELL SHAPE-DETERMINING PROTEIN MREC"/>
    <property type="match status" value="1"/>
</dbReference>
<evidence type="ECO:0000256" key="5">
    <source>
        <dbReference type="SAM" id="Phobius"/>
    </source>
</evidence>
<protein>
    <recommendedName>
        <fullName evidence="2">Cell shape-determining protein MreC</fullName>
    </recommendedName>
    <alternativeName>
        <fullName evidence="4">Cell shape protein MreC</fullName>
    </alternativeName>
</protein>
<dbReference type="EMBL" id="LCMG01000008">
    <property type="protein sequence ID" value="KKU33571.1"/>
    <property type="molecule type" value="Genomic_DNA"/>
</dbReference>
<sequence>MRFSQVRRGLPLILGGFFIFFWVGSFFAPWPFMRWPQKIQHLFVEAGTWVFQRTQWWSKASIITPEELATLEAQRDAYAVGYAQNLLLEEENTQLRELLNFLDRQPYEYVTGSVISRAIASTSTSFVIDRGSVDGLYTGAPVITGQGVYIGKIIALTPTTATVSPLTNTTSATAVSLLNETQTIGIAQGEGNQVVMIRYIPQNEQVEAQEMVVTSGLESSVPSGLFVGIVTEVKGETSAPFQEAIVEPWVDARTIRFVSVLLLKEGI</sequence>
<evidence type="ECO:0000256" key="1">
    <source>
        <dbReference type="ARBA" id="ARBA00009369"/>
    </source>
</evidence>
<name>A0A0G1PLF3_9BACT</name>
<dbReference type="InterPro" id="IPR007221">
    <property type="entry name" value="MreC"/>
</dbReference>
<dbReference type="GO" id="GO:0008360">
    <property type="term" value="P:regulation of cell shape"/>
    <property type="evidence" value="ECO:0007669"/>
    <property type="project" value="UniProtKB-KW"/>
</dbReference>
<dbReference type="InterPro" id="IPR055342">
    <property type="entry name" value="MreC_beta-barrel_core"/>
</dbReference>
<dbReference type="Pfam" id="PF04085">
    <property type="entry name" value="MreC"/>
    <property type="match status" value="1"/>
</dbReference>
<accession>A0A0G1PLF3</accession>
<dbReference type="PANTHER" id="PTHR34138">
    <property type="entry name" value="CELL SHAPE-DETERMINING PROTEIN MREC"/>
    <property type="match status" value="1"/>
</dbReference>
<keyword evidence="3" id="KW-0133">Cell shape</keyword>
<evidence type="ECO:0000256" key="2">
    <source>
        <dbReference type="ARBA" id="ARBA00013855"/>
    </source>
</evidence>
<proteinExistence type="inferred from homology"/>
<comment type="similarity">
    <text evidence="1">Belongs to the MreC family.</text>
</comment>
<keyword evidence="5" id="KW-0812">Transmembrane</keyword>
<dbReference type="Gene3D" id="2.40.10.350">
    <property type="entry name" value="Rod shape-determining protein MreC, domain 2"/>
    <property type="match status" value="1"/>
</dbReference>
<feature type="transmembrane region" description="Helical" evidence="5">
    <location>
        <begin position="12"/>
        <end position="32"/>
    </location>
</feature>
<dbReference type="NCBIfam" id="TIGR00219">
    <property type="entry name" value="mreC"/>
    <property type="match status" value="1"/>
</dbReference>
<dbReference type="InterPro" id="IPR042177">
    <property type="entry name" value="Cell/Rod_1"/>
</dbReference>
<evidence type="ECO:0000256" key="3">
    <source>
        <dbReference type="ARBA" id="ARBA00022960"/>
    </source>
</evidence>
<dbReference type="InterPro" id="IPR000595">
    <property type="entry name" value="cNMP-bd_dom"/>
</dbReference>
<gene>
    <name evidence="7" type="ORF">UX45_C0008G0020</name>
</gene>
<reference evidence="7 8" key="1">
    <citation type="journal article" date="2015" name="Nature">
        <title>rRNA introns, odd ribosomes, and small enigmatic genomes across a large radiation of phyla.</title>
        <authorList>
            <person name="Brown C.T."/>
            <person name="Hug L.A."/>
            <person name="Thomas B.C."/>
            <person name="Sharon I."/>
            <person name="Castelle C.J."/>
            <person name="Singh A."/>
            <person name="Wilkins M.J."/>
            <person name="Williams K.H."/>
            <person name="Banfield J.F."/>
        </authorList>
    </citation>
    <scope>NUCLEOTIDE SEQUENCE [LARGE SCALE GENOMIC DNA]</scope>
</reference>
<dbReference type="GO" id="GO:0005886">
    <property type="term" value="C:plasma membrane"/>
    <property type="evidence" value="ECO:0007669"/>
    <property type="project" value="TreeGrafter"/>
</dbReference>
<dbReference type="Gene3D" id="2.40.10.340">
    <property type="entry name" value="Rod shape-determining protein MreC, domain 1"/>
    <property type="match status" value="1"/>
</dbReference>
<dbReference type="Proteomes" id="UP000034705">
    <property type="component" value="Unassembled WGS sequence"/>
</dbReference>
<evidence type="ECO:0000313" key="7">
    <source>
        <dbReference type="EMBL" id="KKU33571.1"/>
    </source>
</evidence>
<evidence type="ECO:0000313" key="8">
    <source>
        <dbReference type="Proteomes" id="UP000034705"/>
    </source>
</evidence>
<comment type="caution">
    <text evidence="7">The sequence shown here is derived from an EMBL/GenBank/DDBJ whole genome shotgun (WGS) entry which is preliminary data.</text>
</comment>
<dbReference type="AlphaFoldDB" id="A0A0G1PLF3"/>
<organism evidence="7 8">
    <name type="scientific">Candidatus Uhrbacteria bacterium GW2011_GWF2_46_218</name>
    <dbReference type="NCBI Taxonomy" id="1619001"/>
    <lineage>
        <taxon>Bacteria</taxon>
        <taxon>Candidatus Uhriibacteriota</taxon>
    </lineage>
</organism>
<keyword evidence="5" id="KW-1133">Transmembrane helix</keyword>
<feature type="domain" description="Cyclic nucleotide-binding" evidence="6">
    <location>
        <begin position="86"/>
        <end position="196"/>
    </location>
</feature>
<evidence type="ECO:0000256" key="4">
    <source>
        <dbReference type="ARBA" id="ARBA00032089"/>
    </source>
</evidence>